<feature type="transmembrane region" description="Helical" evidence="6">
    <location>
        <begin position="290"/>
        <end position="308"/>
    </location>
</feature>
<organism evidence="8 9">
    <name type="scientific">Variovorax dokdonensis</name>
    <dbReference type="NCBI Taxonomy" id="344883"/>
    <lineage>
        <taxon>Bacteria</taxon>
        <taxon>Pseudomonadati</taxon>
        <taxon>Pseudomonadota</taxon>
        <taxon>Betaproteobacteria</taxon>
        <taxon>Burkholderiales</taxon>
        <taxon>Comamonadaceae</taxon>
        <taxon>Variovorax</taxon>
    </lineage>
</organism>
<comment type="caution">
    <text evidence="8">The sequence shown here is derived from an EMBL/GenBank/DDBJ whole genome shotgun (WGS) entry which is preliminary data.</text>
</comment>
<evidence type="ECO:0000256" key="2">
    <source>
        <dbReference type="ARBA" id="ARBA00022475"/>
    </source>
</evidence>
<dbReference type="PANTHER" id="PTHR43124:SF3">
    <property type="entry name" value="CHLORAMPHENICOL EFFLUX PUMP RV0191"/>
    <property type="match status" value="1"/>
</dbReference>
<evidence type="ECO:0000259" key="7">
    <source>
        <dbReference type="PROSITE" id="PS50850"/>
    </source>
</evidence>
<evidence type="ECO:0000256" key="6">
    <source>
        <dbReference type="SAM" id="Phobius"/>
    </source>
</evidence>
<feature type="transmembrane region" description="Helical" evidence="6">
    <location>
        <begin position="314"/>
        <end position="331"/>
    </location>
</feature>
<keyword evidence="4 6" id="KW-1133">Transmembrane helix</keyword>
<comment type="subcellular location">
    <subcellularLocation>
        <location evidence="1">Cell membrane</location>
        <topology evidence="1">Multi-pass membrane protein</topology>
    </subcellularLocation>
</comment>
<dbReference type="SUPFAM" id="SSF103473">
    <property type="entry name" value="MFS general substrate transporter"/>
    <property type="match status" value="1"/>
</dbReference>
<feature type="transmembrane region" description="Helical" evidence="6">
    <location>
        <begin position="173"/>
        <end position="192"/>
    </location>
</feature>
<feature type="transmembrane region" description="Helical" evidence="6">
    <location>
        <begin position="84"/>
        <end position="100"/>
    </location>
</feature>
<accession>A0ABT7NEE3</accession>
<sequence length="410" mass="42720">MTAPASASSQRTVGADAQLIGLVGLAHAISHFSQLVLAPLFPWIKDDFGLSYTQLGAVLTVFFVVSCVVQAASGFLVDRMGPRPVLFGGLALLGLSGFVYASAQGYWMLFLGATLAGIGNGVFHPVDYTLFNRKVAPTRLGHAYSVHGITGSLGWALAPAFVVPLALAFSWRVAIAAAGAVALAVMLVLWLWRHVLELDVKDVRKATGGSHAGGELDFLRIPAVWMCFGFFFLYAVVISVVQTFAPTAASHLHDVPVALIAVCLTAYMVASAGGMLVGGFLVADASRCERIVAIGFGLAALMALVLAFGDFRAGLVPVLFGAMGFASGLAGPSRDLIVKRATPANASGRVYGVVYAGLDIGQALAPLIFGTLMDHGQFRSVILGLAVVQAALIAGAFNVQKARRTTLVSA</sequence>
<gene>
    <name evidence="8" type="ORF">QTH91_17520</name>
</gene>
<keyword evidence="9" id="KW-1185">Reference proteome</keyword>
<name>A0ABT7NEE3_9BURK</name>
<dbReference type="InterPro" id="IPR020846">
    <property type="entry name" value="MFS_dom"/>
</dbReference>
<feature type="transmembrane region" description="Helical" evidence="6">
    <location>
        <begin position="257"/>
        <end position="283"/>
    </location>
</feature>
<evidence type="ECO:0000256" key="1">
    <source>
        <dbReference type="ARBA" id="ARBA00004651"/>
    </source>
</evidence>
<feature type="transmembrane region" description="Helical" evidence="6">
    <location>
        <begin position="352"/>
        <end position="372"/>
    </location>
</feature>
<dbReference type="Pfam" id="PF07690">
    <property type="entry name" value="MFS_1"/>
    <property type="match status" value="1"/>
</dbReference>
<dbReference type="PANTHER" id="PTHR43124">
    <property type="entry name" value="PURINE EFFLUX PUMP PBUE"/>
    <property type="match status" value="1"/>
</dbReference>
<dbReference type="Gene3D" id="1.20.1250.20">
    <property type="entry name" value="MFS general substrate transporter like domains"/>
    <property type="match status" value="1"/>
</dbReference>
<feature type="transmembrane region" description="Helical" evidence="6">
    <location>
        <begin position="144"/>
        <end position="167"/>
    </location>
</feature>
<dbReference type="EMBL" id="JASZYV010000003">
    <property type="protein sequence ID" value="MDM0046296.1"/>
    <property type="molecule type" value="Genomic_DNA"/>
</dbReference>
<keyword evidence="2" id="KW-1003">Cell membrane</keyword>
<reference evidence="8" key="1">
    <citation type="submission" date="2023-06" db="EMBL/GenBank/DDBJ databases">
        <authorList>
            <person name="Jiang Y."/>
            <person name="Liu Q."/>
        </authorList>
    </citation>
    <scope>NUCLEOTIDE SEQUENCE</scope>
    <source>
        <strain evidence="8">CGMCC 1.12089</strain>
    </source>
</reference>
<dbReference type="PROSITE" id="PS50850">
    <property type="entry name" value="MFS"/>
    <property type="match status" value="1"/>
</dbReference>
<feature type="domain" description="Major facilitator superfamily (MFS) profile" evidence="7">
    <location>
        <begin position="19"/>
        <end position="403"/>
    </location>
</feature>
<evidence type="ECO:0000256" key="4">
    <source>
        <dbReference type="ARBA" id="ARBA00022989"/>
    </source>
</evidence>
<evidence type="ECO:0000256" key="5">
    <source>
        <dbReference type="ARBA" id="ARBA00023136"/>
    </source>
</evidence>
<feature type="transmembrane region" description="Helical" evidence="6">
    <location>
        <begin position="223"/>
        <end position="245"/>
    </location>
</feature>
<dbReference type="Proteomes" id="UP001174908">
    <property type="component" value="Unassembled WGS sequence"/>
</dbReference>
<feature type="transmembrane region" description="Helical" evidence="6">
    <location>
        <begin position="56"/>
        <end position="77"/>
    </location>
</feature>
<keyword evidence="3 6" id="KW-0812">Transmembrane</keyword>
<feature type="transmembrane region" description="Helical" evidence="6">
    <location>
        <begin position="378"/>
        <end position="399"/>
    </location>
</feature>
<dbReference type="InterPro" id="IPR011701">
    <property type="entry name" value="MFS"/>
</dbReference>
<feature type="transmembrane region" description="Helical" evidence="6">
    <location>
        <begin position="19"/>
        <end position="44"/>
    </location>
</feature>
<evidence type="ECO:0000313" key="8">
    <source>
        <dbReference type="EMBL" id="MDM0046296.1"/>
    </source>
</evidence>
<proteinExistence type="predicted"/>
<evidence type="ECO:0000256" key="3">
    <source>
        <dbReference type="ARBA" id="ARBA00022692"/>
    </source>
</evidence>
<dbReference type="InterPro" id="IPR036259">
    <property type="entry name" value="MFS_trans_sf"/>
</dbReference>
<dbReference type="InterPro" id="IPR050189">
    <property type="entry name" value="MFS_Efflux_Transporters"/>
</dbReference>
<evidence type="ECO:0000313" key="9">
    <source>
        <dbReference type="Proteomes" id="UP001174908"/>
    </source>
</evidence>
<feature type="transmembrane region" description="Helical" evidence="6">
    <location>
        <begin position="106"/>
        <end position="123"/>
    </location>
</feature>
<protein>
    <submittedName>
        <fullName evidence="8">MFS transporter</fullName>
    </submittedName>
</protein>
<dbReference type="RefSeq" id="WP_286661378.1">
    <property type="nucleotide sequence ID" value="NZ_JASZYV010000003.1"/>
</dbReference>
<keyword evidence="5 6" id="KW-0472">Membrane</keyword>